<dbReference type="Gene3D" id="3.40.630.10">
    <property type="entry name" value="Zn peptidases"/>
    <property type="match status" value="1"/>
</dbReference>
<dbReference type="GO" id="GO:0046657">
    <property type="term" value="P:folic acid catabolic process"/>
    <property type="evidence" value="ECO:0007669"/>
    <property type="project" value="TreeGrafter"/>
</dbReference>
<evidence type="ECO:0000313" key="3">
    <source>
        <dbReference type="EMBL" id="MBD3324750.1"/>
    </source>
</evidence>
<dbReference type="SUPFAM" id="SSF55031">
    <property type="entry name" value="Bacterial exopeptidase dimerisation domain"/>
    <property type="match status" value="1"/>
</dbReference>
<dbReference type="InterPro" id="IPR017439">
    <property type="entry name" value="Amidohydrolase"/>
</dbReference>
<organism evidence="3 4">
    <name type="scientific">candidate division KSB3 bacterium</name>
    <dbReference type="NCBI Taxonomy" id="2044937"/>
    <lineage>
        <taxon>Bacteria</taxon>
        <taxon>candidate division KSB3</taxon>
    </lineage>
</organism>
<dbReference type="SUPFAM" id="SSF53187">
    <property type="entry name" value="Zn-dependent exopeptidases"/>
    <property type="match status" value="1"/>
</dbReference>
<evidence type="ECO:0000259" key="2">
    <source>
        <dbReference type="Pfam" id="PF07687"/>
    </source>
</evidence>
<evidence type="ECO:0000313" key="4">
    <source>
        <dbReference type="Proteomes" id="UP000649604"/>
    </source>
</evidence>
<dbReference type="GO" id="GO:0005737">
    <property type="term" value="C:cytoplasm"/>
    <property type="evidence" value="ECO:0007669"/>
    <property type="project" value="TreeGrafter"/>
</dbReference>
<dbReference type="InterPro" id="IPR011650">
    <property type="entry name" value="Peptidase_M20_dimer"/>
</dbReference>
<reference evidence="3" key="1">
    <citation type="submission" date="2019-11" db="EMBL/GenBank/DDBJ databases">
        <title>Microbial mats filling the niche in hypersaline microbial mats.</title>
        <authorList>
            <person name="Wong H.L."/>
            <person name="Macleod F.I."/>
            <person name="White R.A. III"/>
            <person name="Burns B.P."/>
        </authorList>
    </citation>
    <scope>NUCLEOTIDE SEQUENCE</scope>
    <source>
        <strain evidence="3">Rbin_158</strain>
    </source>
</reference>
<evidence type="ECO:0000256" key="1">
    <source>
        <dbReference type="PIRNR" id="PIRNR037226"/>
    </source>
</evidence>
<dbReference type="PANTHER" id="PTHR30575:SF0">
    <property type="entry name" value="XAA-ARG DIPEPTIDASE"/>
    <property type="match status" value="1"/>
</dbReference>
<dbReference type="InterPro" id="IPR002933">
    <property type="entry name" value="Peptidase_M20"/>
</dbReference>
<dbReference type="AlphaFoldDB" id="A0A9D5Q5L3"/>
<dbReference type="NCBIfam" id="TIGR01891">
    <property type="entry name" value="amidohydrolases"/>
    <property type="match status" value="1"/>
</dbReference>
<dbReference type="EMBL" id="WJJP01000291">
    <property type="protein sequence ID" value="MBD3324750.1"/>
    <property type="molecule type" value="Genomic_DNA"/>
</dbReference>
<dbReference type="InterPro" id="IPR017144">
    <property type="entry name" value="Xaa-Arg_dipeptidase"/>
</dbReference>
<comment type="caution">
    <text evidence="3">The sequence shown here is derived from an EMBL/GenBank/DDBJ whole genome shotgun (WGS) entry which is preliminary data.</text>
</comment>
<gene>
    <name evidence="3" type="ORF">GF339_09205</name>
</gene>
<dbReference type="Pfam" id="PF07687">
    <property type="entry name" value="M20_dimer"/>
    <property type="match status" value="1"/>
</dbReference>
<proteinExistence type="inferred from homology"/>
<dbReference type="Pfam" id="PF01546">
    <property type="entry name" value="Peptidase_M20"/>
    <property type="match status" value="1"/>
</dbReference>
<dbReference type="InterPro" id="IPR052030">
    <property type="entry name" value="Peptidase_M20/M20A_hydrolases"/>
</dbReference>
<sequence length="386" mass="41434">MMKEQLIREVDALAEELEALSQKLYDHPEVAFEEHRACEWLSEYLENKGFEVERQAGGVDTAFYAKLPGQDATPKVAFLAEYDALPKIGHGCGHNLIAAASVGAGIALSRCLDGIEGSMVIVGTPAEEGGGGKIMLLNAGIFDDVSAALMFHPSSRTVVGNDALGRIKFTVEFFGKTAHASGSPEDGVNALDAVVAFFSSIGLLRQQLKNEARIHGIITHGGDAPNVIPDYTAAAMYVRALDPAYLDDVYAKLDNCANGAALATGTEVKITPNPMRYAPRKRSFELERLCRTHMEALGLTVQEPKPGKLGSTDLGNLSQKVPAIHPMIAIMDEDIPGHSVAMAEATLSPRGREVMLTAAKILALTAYDYLTSPEIQHSVAQEFQQT</sequence>
<protein>
    <recommendedName>
        <fullName evidence="1">Peptidase M20 domain-containing protein 2</fullName>
    </recommendedName>
</protein>
<comment type="similarity">
    <text evidence="1">Belongs to the peptidase M20A family.</text>
</comment>
<dbReference type="FunFam" id="3.30.70.360:FF:000004">
    <property type="entry name" value="Peptidase M20 domain-containing protein 2"/>
    <property type="match status" value="1"/>
</dbReference>
<dbReference type="InterPro" id="IPR036264">
    <property type="entry name" value="Bact_exopeptidase_dim_dom"/>
</dbReference>
<dbReference type="Gene3D" id="3.30.70.360">
    <property type="match status" value="1"/>
</dbReference>
<name>A0A9D5Q5L3_9BACT</name>
<dbReference type="Proteomes" id="UP000649604">
    <property type="component" value="Unassembled WGS sequence"/>
</dbReference>
<feature type="domain" description="Peptidase M20 dimerisation" evidence="2">
    <location>
        <begin position="165"/>
        <end position="259"/>
    </location>
</feature>
<dbReference type="PANTHER" id="PTHR30575">
    <property type="entry name" value="PEPTIDASE M20"/>
    <property type="match status" value="1"/>
</dbReference>
<accession>A0A9D5Q5L3</accession>
<dbReference type="GO" id="GO:0071713">
    <property type="term" value="F:para-aminobenzoyl-glutamate hydrolase activity"/>
    <property type="evidence" value="ECO:0007669"/>
    <property type="project" value="TreeGrafter"/>
</dbReference>
<dbReference type="PIRSF" id="PIRSF037226">
    <property type="entry name" value="Amidohydrolase_ACY1L2_prd"/>
    <property type="match status" value="1"/>
</dbReference>
<dbReference type="CDD" id="cd05672">
    <property type="entry name" value="M20_ACY1L2-like"/>
    <property type="match status" value="1"/>
</dbReference>
<dbReference type="GO" id="GO:0016805">
    <property type="term" value="F:dipeptidase activity"/>
    <property type="evidence" value="ECO:0007669"/>
    <property type="project" value="InterPro"/>
</dbReference>